<accession>A0A2P6TRH7</accession>
<keyword evidence="8" id="KW-1185">Reference proteome</keyword>
<dbReference type="Pfam" id="PF01753">
    <property type="entry name" value="zf-MYND"/>
    <property type="match status" value="1"/>
</dbReference>
<dbReference type="Gene3D" id="6.10.140.2220">
    <property type="match status" value="1"/>
</dbReference>
<keyword evidence="5" id="KW-0812">Transmembrane</keyword>
<dbReference type="AlphaFoldDB" id="A0A2P6TRH7"/>
<keyword evidence="5" id="KW-0472">Membrane</keyword>
<organism evidence="7 8">
    <name type="scientific">Chlorella sorokiniana</name>
    <name type="common">Freshwater green alga</name>
    <dbReference type="NCBI Taxonomy" id="3076"/>
    <lineage>
        <taxon>Eukaryota</taxon>
        <taxon>Viridiplantae</taxon>
        <taxon>Chlorophyta</taxon>
        <taxon>core chlorophytes</taxon>
        <taxon>Trebouxiophyceae</taxon>
        <taxon>Chlorellales</taxon>
        <taxon>Chlorellaceae</taxon>
        <taxon>Chlorella clade</taxon>
        <taxon>Chlorella</taxon>
    </lineage>
</organism>
<evidence type="ECO:0000313" key="8">
    <source>
        <dbReference type="Proteomes" id="UP000239899"/>
    </source>
</evidence>
<dbReference type="OrthoDB" id="515331at2759"/>
<dbReference type="EMBL" id="LHPG02000008">
    <property type="protein sequence ID" value="PRW56662.1"/>
    <property type="molecule type" value="Genomic_DNA"/>
</dbReference>
<keyword evidence="5" id="KW-1133">Transmembrane helix</keyword>
<protein>
    <submittedName>
        <fullName evidence="7">MYND finger</fullName>
    </submittedName>
</protein>
<keyword evidence="2 4" id="KW-0863">Zinc-finger</keyword>
<evidence type="ECO:0000256" key="2">
    <source>
        <dbReference type="ARBA" id="ARBA00022771"/>
    </source>
</evidence>
<feature type="transmembrane region" description="Helical" evidence="5">
    <location>
        <begin position="45"/>
        <end position="67"/>
    </location>
</feature>
<feature type="transmembrane region" description="Helical" evidence="5">
    <location>
        <begin position="113"/>
        <end position="135"/>
    </location>
</feature>
<proteinExistence type="predicted"/>
<comment type="caution">
    <text evidence="7">The sequence shown here is derived from an EMBL/GenBank/DDBJ whole genome shotgun (WGS) entry which is preliminary data.</text>
</comment>
<evidence type="ECO:0000259" key="6">
    <source>
        <dbReference type="PROSITE" id="PS50865"/>
    </source>
</evidence>
<name>A0A2P6TRH7_CHLSO</name>
<dbReference type="Proteomes" id="UP000239899">
    <property type="component" value="Unassembled WGS sequence"/>
</dbReference>
<evidence type="ECO:0000313" key="7">
    <source>
        <dbReference type="EMBL" id="PRW56662.1"/>
    </source>
</evidence>
<evidence type="ECO:0000256" key="3">
    <source>
        <dbReference type="ARBA" id="ARBA00022833"/>
    </source>
</evidence>
<dbReference type="InterPro" id="IPR002893">
    <property type="entry name" value="Znf_MYND"/>
</dbReference>
<keyword evidence="1" id="KW-0479">Metal-binding</keyword>
<evidence type="ECO:0000256" key="5">
    <source>
        <dbReference type="SAM" id="Phobius"/>
    </source>
</evidence>
<feature type="transmembrane region" description="Helical" evidence="5">
    <location>
        <begin position="79"/>
        <end position="98"/>
    </location>
</feature>
<gene>
    <name evidence="7" type="ORF">C2E21_4707</name>
</gene>
<keyword evidence="3" id="KW-0862">Zinc</keyword>
<dbReference type="GO" id="GO:0008270">
    <property type="term" value="F:zinc ion binding"/>
    <property type="evidence" value="ECO:0007669"/>
    <property type="project" value="UniProtKB-KW"/>
</dbReference>
<dbReference type="PROSITE" id="PS50865">
    <property type="entry name" value="ZF_MYND_2"/>
    <property type="match status" value="1"/>
</dbReference>
<dbReference type="STRING" id="3076.A0A2P6TRH7"/>
<dbReference type="SUPFAM" id="SSF144232">
    <property type="entry name" value="HIT/MYND zinc finger-like"/>
    <property type="match status" value="1"/>
</dbReference>
<reference evidence="7 8" key="1">
    <citation type="journal article" date="2018" name="Plant J.">
        <title>Genome sequences of Chlorella sorokiniana UTEX 1602 and Micractinium conductrix SAG 241.80: implications to maltose excretion by a green alga.</title>
        <authorList>
            <person name="Arriola M.B."/>
            <person name="Velmurugan N."/>
            <person name="Zhang Y."/>
            <person name="Plunkett M.H."/>
            <person name="Hondzo H."/>
            <person name="Barney B.M."/>
        </authorList>
    </citation>
    <scope>NUCLEOTIDE SEQUENCE [LARGE SCALE GENOMIC DNA]</scope>
    <source>
        <strain evidence="8">UTEX 1602</strain>
    </source>
</reference>
<feature type="domain" description="MYND-type" evidence="6">
    <location>
        <begin position="179"/>
        <end position="217"/>
    </location>
</feature>
<sequence>MPPEDEAAFLRAWNERRVAAEAIAARLASRLHLLHLIKLWLGDRLPLLLLLACLPHSLITEGLAFLAERRRAWYIRHRETLLTAALVQMAWTVAKLATDGAMDAAYRGHRGSAALLLLLIVLTNFTMGLLVLNIYMRLRLRWSAVSLLLQAMVLPAQLAGSRLELAQALVTLPCAYPCCASLGGSMERKLRCSACRVAWYCGTACSHADWRRHRKVCKALGEQRLAAKAAKAAAALEAA</sequence>
<evidence type="ECO:0000256" key="4">
    <source>
        <dbReference type="PROSITE-ProRule" id="PRU00134"/>
    </source>
</evidence>
<evidence type="ECO:0000256" key="1">
    <source>
        <dbReference type="ARBA" id="ARBA00022723"/>
    </source>
</evidence>